<feature type="compositionally biased region" description="Polar residues" evidence="10">
    <location>
        <begin position="1485"/>
        <end position="1506"/>
    </location>
</feature>
<dbReference type="InterPro" id="IPR014012">
    <property type="entry name" value="HSA_dom"/>
</dbReference>
<evidence type="ECO:0000256" key="1">
    <source>
        <dbReference type="ARBA" id="ARBA00004123"/>
    </source>
</evidence>
<evidence type="ECO:0000256" key="4">
    <source>
        <dbReference type="ARBA" id="ARBA00022853"/>
    </source>
</evidence>
<dbReference type="PROSITE" id="PS50090">
    <property type="entry name" value="MYB_LIKE"/>
    <property type="match status" value="1"/>
</dbReference>
<feature type="compositionally biased region" description="Polar residues" evidence="10">
    <location>
        <begin position="1441"/>
        <end position="1475"/>
    </location>
</feature>
<evidence type="ECO:0000256" key="9">
    <source>
        <dbReference type="SAM" id="Coils"/>
    </source>
</evidence>
<feature type="domain" description="Myb-like" evidence="11">
    <location>
        <begin position="874"/>
        <end position="934"/>
    </location>
</feature>
<gene>
    <name evidence="13" type="ORF">DOTSEDRAFT_75175</name>
</gene>
<sequence>MSLVDNLRRDILTTKQHELTALRRAHATDLLALFRAHNTVAGSVSIDTFLGDPIDLNHVAEDEAALLKQSDLSNGQSFDISQLVLLPPPPATAAPSQQDASIQTAKPSSVPAKPSGRDQSPVSADEGAATGSAGPQALNPTNTTPGVPVAGQVGTETPSVATSLAPRSTHASRSASVVPDDRDVAPAKVAPPQPEEQANLSNSAQELVDADLPSKPAKVIHLPSEEVQEHRLHERERELERRRQSEAESKSSQRLAAPPNELASSPSSTVGPYSASTPRPPEESPDTSPESEGEQVEVPPPKDLQPSAEEQQAKEEHDRILEAQKEIARKQALGDVAETPDEQLRWEEREAAAREAEERAAREAISGPEPDHKDGRDPTEAEQAVAEMETDAKPQQERPLETTRDNASSETQVKTFAIQRSATEDDGDTIAVARRKTSQPAVEPLQPAETPATIEQPSAKTTSTISAPPRRGGMTTRVSSGAMRQKSVSEILGQSPPPEHSQSLRKETSSSAPVSPMSIRQSQDNAATPAMPPQPQATLPHRTTSMPTSALEQLQTLKGASEDPERDYLESLFRIQAHEAQNSGTRTLGDLIKMVPKALSTEDHFTAIHERLDFRMLRRIYQLQNANKWSLRQMEKVKEPEQSVSHHDHMLQEMKWMRKDFKAERKMKKSICAWLAQRCAEWVNADSEQRSRLQVKPKAQQSVKAELATDVPDLEQGGDSAPEDDISPPTPRSITPLPRSLVVAPELADAVEGLQKSGKLPKALAALPKTGFLDRELKHEPQPLTSVSKFVAGKILPKAPAPPRKRSRYDYEDEAEVVDAEPASKRPREADHYPSEDVECALFHPDNKPIRDRLHSNNAFRPPSEFIMPTTSFYEYRSGSQWIWEDDQKLRKLAKEYSFNWSLIADEMALPTRHKSSAERRTPWECFERWVELESLPADMRKTVYFKTWFQRLEQSQQAAERRYQAQVAHIQQQAAQSGGPTHIPPRRRTTPTRVEKRRAARYLWMVDGFRKLAKRREQAAWKQAENARAAAQRKSQTEGQPAQKMVKMTPQEFSKKRHERDLQILEAQKQHRQKIMEAQQRQIAAARAQAVAAQQGGLLNGIPPQQRGTSQGQAPQHAQMPNGQPQPNGVQNTAQQQARMQMAPQRNGHLAPPQVNAQGIPQAQMQARGGMAPPSNMQQLGAASAQGRNQQFANQQQYSMQNGNMSSPGGTAMTTAQQLQQNQALLQAYHQQQQANGAQAHNMNHTNSIPQLSGSSPSMPPPPTPQSIPQQLSSGHVPQIIAIQNQIRAQNPGISEDNLKLMATQQMTKLSQSSQARQTAINAAAGLSSPSSNAVQAHYPNNQAAYQRNGQMANGQSSNNINGTYANGGDSAPQANMSPSANSTSPSQQQLYAQNLQYQQRKLMQQQMQSHSPHGSHAQLSGSPSVNHASPSMAPASPSLQYSNMNQTNAPMAGMNSQRPSSRSNTPQMQRIGSSGSGVAIGNGVQSPGSQLQGSPRNMQASMAR</sequence>
<keyword evidence="3" id="KW-0227">DNA damage</keyword>
<keyword evidence="4" id="KW-0156">Chromatin regulator</keyword>
<feature type="compositionally biased region" description="Basic and acidic residues" evidence="10">
    <location>
        <begin position="223"/>
        <end position="251"/>
    </location>
</feature>
<feature type="compositionally biased region" description="Polar residues" evidence="10">
    <location>
        <begin position="154"/>
        <end position="175"/>
    </location>
</feature>
<feature type="compositionally biased region" description="Polar residues" evidence="10">
    <location>
        <begin position="1156"/>
        <end position="1166"/>
    </location>
</feature>
<feature type="compositionally biased region" description="Polar residues" evidence="10">
    <location>
        <begin position="453"/>
        <end position="466"/>
    </location>
</feature>
<reference evidence="14" key="1">
    <citation type="journal article" date="2012" name="PLoS Genet.">
        <title>The genomes of the fungal plant pathogens Cladosporium fulvum and Dothistroma septosporum reveal adaptation to different hosts and lifestyles but also signatures of common ancestry.</title>
        <authorList>
            <person name="de Wit P.J.G.M."/>
            <person name="van der Burgt A."/>
            <person name="Oekmen B."/>
            <person name="Stergiopoulos I."/>
            <person name="Abd-Elsalam K.A."/>
            <person name="Aerts A.L."/>
            <person name="Bahkali A.H."/>
            <person name="Beenen H.G."/>
            <person name="Chettri P."/>
            <person name="Cox M.P."/>
            <person name="Datema E."/>
            <person name="de Vries R.P."/>
            <person name="Dhillon B."/>
            <person name="Ganley A.R."/>
            <person name="Griffiths S.A."/>
            <person name="Guo Y."/>
            <person name="Hamelin R.C."/>
            <person name="Henrissat B."/>
            <person name="Kabir M.S."/>
            <person name="Jashni M.K."/>
            <person name="Kema G."/>
            <person name="Klaubauf S."/>
            <person name="Lapidus A."/>
            <person name="Levasseur A."/>
            <person name="Lindquist E."/>
            <person name="Mehrabi R."/>
            <person name="Ohm R.A."/>
            <person name="Owen T.J."/>
            <person name="Salamov A."/>
            <person name="Schwelm A."/>
            <person name="Schijlen E."/>
            <person name="Sun H."/>
            <person name="van den Burg H.A."/>
            <person name="van Ham R.C.H.J."/>
            <person name="Zhang S."/>
            <person name="Goodwin S.B."/>
            <person name="Grigoriev I.V."/>
            <person name="Collemare J."/>
            <person name="Bradshaw R.E."/>
        </authorList>
    </citation>
    <scope>NUCLEOTIDE SEQUENCE [LARGE SCALE GENOMIC DNA]</scope>
    <source>
        <strain evidence="14">NZE10 / CBS 128990</strain>
    </source>
</reference>
<dbReference type="InterPro" id="IPR001005">
    <property type="entry name" value="SANT/Myb"/>
</dbReference>
<feature type="compositionally biased region" description="Polar residues" evidence="10">
    <location>
        <begin position="96"/>
        <end position="107"/>
    </location>
</feature>
<reference evidence="13 14" key="2">
    <citation type="journal article" date="2012" name="PLoS Pathog.">
        <title>Diverse lifestyles and strategies of plant pathogenesis encoded in the genomes of eighteen Dothideomycetes fungi.</title>
        <authorList>
            <person name="Ohm R.A."/>
            <person name="Feau N."/>
            <person name="Henrissat B."/>
            <person name="Schoch C.L."/>
            <person name="Horwitz B.A."/>
            <person name="Barry K.W."/>
            <person name="Condon B.J."/>
            <person name="Copeland A.C."/>
            <person name="Dhillon B."/>
            <person name="Glaser F."/>
            <person name="Hesse C.N."/>
            <person name="Kosti I."/>
            <person name="LaButti K."/>
            <person name="Lindquist E.A."/>
            <person name="Lucas S."/>
            <person name="Salamov A.A."/>
            <person name="Bradshaw R.E."/>
            <person name="Ciuffetti L."/>
            <person name="Hamelin R.C."/>
            <person name="Kema G.H.J."/>
            <person name="Lawrence C."/>
            <person name="Scott J.A."/>
            <person name="Spatafora J.W."/>
            <person name="Turgeon B.G."/>
            <person name="de Wit P.J.G.M."/>
            <person name="Zhong S."/>
            <person name="Goodwin S.B."/>
            <person name="Grigoriev I.V."/>
        </authorList>
    </citation>
    <scope>NUCLEOTIDE SEQUENCE [LARGE SCALE GENOMIC DNA]</scope>
    <source>
        <strain evidence="14">NZE10 / CBS 128990</strain>
    </source>
</reference>
<comment type="similarity">
    <text evidence="2">Belongs to the EAF1 family.</text>
</comment>
<dbReference type="CDD" id="cd00167">
    <property type="entry name" value="SANT"/>
    <property type="match status" value="1"/>
</dbReference>
<accession>M2Y261</accession>
<dbReference type="EMBL" id="KB446545">
    <property type="protein sequence ID" value="EME39389.1"/>
    <property type="molecule type" value="Genomic_DNA"/>
</dbReference>
<dbReference type="PANTHER" id="PTHR46459:SF1">
    <property type="entry name" value="E1A-BINDING PROTEIN P400"/>
    <property type="match status" value="1"/>
</dbReference>
<feature type="coiled-coil region" evidence="9">
    <location>
        <begin position="1063"/>
        <end position="1097"/>
    </location>
</feature>
<evidence type="ECO:0000256" key="5">
    <source>
        <dbReference type="ARBA" id="ARBA00023204"/>
    </source>
</evidence>
<feature type="region of interest" description="Disordered" evidence="10">
    <location>
        <begin position="86"/>
        <end position="551"/>
    </location>
</feature>
<dbReference type="Pfam" id="PF07529">
    <property type="entry name" value="HSA"/>
    <property type="match status" value="1"/>
</dbReference>
<feature type="compositionally biased region" description="Basic and acidic residues" evidence="10">
    <location>
        <begin position="822"/>
        <end position="834"/>
    </location>
</feature>
<comment type="subcellular location">
    <subcellularLocation>
        <location evidence="1">Nucleus</location>
    </subcellularLocation>
</comment>
<evidence type="ECO:0000313" key="14">
    <source>
        <dbReference type="Proteomes" id="UP000016933"/>
    </source>
</evidence>
<dbReference type="GO" id="GO:0006325">
    <property type="term" value="P:chromatin organization"/>
    <property type="evidence" value="ECO:0007669"/>
    <property type="project" value="UniProtKB-KW"/>
</dbReference>
<feature type="compositionally biased region" description="Polar residues" evidence="10">
    <location>
        <begin position="1411"/>
        <end position="1429"/>
    </location>
</feature>
<feature type="region of interest" description="Disordered" evidence="10">
    <location>
        <begin position="974"/>
        <end position="995"/>
    </location>
</feature>
<feature type="compositionally biased region" description="Basic and acidic residues" evidence="10">
    <location>
        <begin position="369"/>
        <end position="379"/>
    </location>
</feature>
<evidence type="ECO:0000259" key="11">
    <source>
        <dbReference type="PROSITE" id="PS50090"/>
    </source>
</evidence>
<feature type="region of interest" description="Disordered" evidence="10">
    <location>
        <begin position="1099"/>
        <end position="1192"/>
    </location>
</feature>
<dbReference type="PROSITE" id="PS51204">
    <property type="entry name" value="HSA"/>
    <property type="match status" value="1"/>
</dbReference>
<feature type="compositionally biased region" description="Basic residues" evidence="10">
    <location>
        <begin position="985"/>
        <end position="995"/>
    </location>
</feature>
<feature type="compositionally biased region" description="Polar residues" evidence="10">
    <location>
        <begin position="196"/>
        <end position="205"/>
    </location>
</feature>
<evidence type="ECO:0000256" key="2">
    <source>
        <dbReference type="ARBA" id="ARBA00008913"/>
    </source>
</evidence>
<feature type="region of interest" description="Disordered" evidence="10">
    <location>
        <begin position="797"/>
        <end position="834"/>
    </location>
</feature>
<dbReference type="GO" id="GO:0003682">
    <property type="term" value="F:chromatin binding"/>
    <property type="evidence" value="ECO:0007669"/>
    <property type="project" value="TreeGrafter"/>
</dbReference>
<feature type="compositionally biased region" description="Low complexity" evidence="10">
    <location>
        <begin position="1135"/>
        <end position="1147"/>
    </location>
</feature>
<keyword evidence="9" id="KW-0175">Coiled coil</keyword>
<dbReference type="eggNOG" id="ENOG502RGMX">
    <property type="taxonomic scope" value="Eukaryota"/>
</dbReference>
<evidence type="ECO:0000256" key="6">
    <source>
        <dbReference type="ARBA" id="ARBA00023242"/>
    </source>
</evidence>
<dbReference type="Pfam" id="PF13921">
    <property type="entry name" value="Myb_DNA-bind_6"/>
    <property type="match status" value="1"/>
</dbReference>
<evidence type="ECO:0000256" key="3">
    <source>
        <dbReference type="ARBA" id="ARBA00022763"/>
    </source>
</evidence>
<feature type="compositionally biased region" description="Low complexity" evidence="10">
    <location>
        <begin position="1430"/>
        <end position="1440"/>
    </location>
</feature>
<dbReference type="OMA" id="KQQHASH"/>
<dbReference type="SUPFAM" id="SSF46689">
    <property type="entry name" value="Homeodomain-like"/>
    <property type="match status" value="1"/>
</dbReference>
<feature type="domain" description="HSA" evidence="12">
    <location>
        <begin position="634"/>
        <end position="709"/>
    </location>
</feature>
<feature type="compositionally biased region" description="Basic and acidic residues" evidence="10">
    <location>
        <begin position="342"/>
        <end position="362"/>
    </location>
</feature>
<feature type="region of interest" description="Disordered" evidence="10">
    <location>
        <begin position="1402"/>
        <end position="1506"/>
    </location>
</feature>
<evidence type="ECO:0000256" key="8">
    <source>
        <dbReference type="ARBA" id="ARBA00029670"/>
    </source>
</evidence>
<keyword evidence="6" id="KW-0539">Nucleus</keyword>
<dbReference type="InterPro" id="IPR009057">
    <property type="entry name" value="Homeodomain-like_sf"/>
</dbReference>
<feature type="compositionally biased region" description="Low complexity" evidence="10">
    <location>
        <begin position="1232"/>
        <end position="1258"/>
    </location>
</feature>
<feature type="compositionally biased region" description="Polar residues" evidence="10">
    <location>
        <begin position="509"/>
        <end position="525"/>
    </location>
</feature>
<dbReference type="OrthoDB" id="5364245at2759"/>
<feature type="region of interest" description="Disordered" evidence="10">
    <location>
        <begin position="1232"/>
        <end position="1273"/>
    </location>
</feature>
<feature type="compositionally biased region" description="Polar residues" evidence="10">
    <location>
        <begin position="1107"/>
        <end position="1134"/>
    </location>
</feature>
<protein>
    <recommendedName>
        <fullName evidence="8">Vacuolar import and degradation protein 21</fullName>
    </recommendedName>
</protein>
<feature type="region of interest" description="Disordered" evidence="10">
    <location>
        <begin position="687"/>
        <end position="737"/>
    </location>
</feature>
<dbReference type="GO" id="GO:0006281">
    <property type="term" value="P:DNA repair"/>
    <property type="evidence" value="ECO:0007669"/>
    <property type="project" value="UniProtKB-KW"/>
</dbReference>
<organism evidence="13 14">
    <name type="scientific">Dothistroma septosporum (strain NZE10 / CBS 128990)</name>
    <name type="common">Red band needle blight fungus</name>
    <name type="synonym">Mycosphaerella pini</name>
    <dbReference type="NCBI Taxonomy" id="675120"/>
    <lineage>
        <taxon>Eukaryota</taxon>
        <taxon>Fungi</taxon>
        <taxon>Dikarya</taxon>
        <taxon>Ascomycota</taxon>
        <taxon>Pezizomycotina</taxon>
        <taxon>Dothideomycetes</taxon>
        <taxon>Dothideomycetidae</taxon>
        <taxon>Mycosphaerellales</taxon>
        <taxon>Mycosphaerellaceae</taxon>
        <taxon>Dothistroma</taxon>
    </lineage>
</organism>
<feature type="compositionally biased region" description="Polar residues" evidence="10">
    <location>
        <begin position="405"/>
        <end position="421"/>
    </location>
</feature>
<feature type="compositionally biased region" description="Polar residues" evidence="10">
    <location>
        <begin position="1374"/>
        <end position="1388"/>
    </location>
</feature>
<feature type="compositionally biased region" description="Basic and acidic residues" evidence="10">
    <location>
        <begin position="311"/>
        <end position="329"/>
    </location>
</feature>
<comment type="function">
    <text evidence="7">Component of the NuA4 histone acetyltransferase complex which is involved in transcriptional activation of selected genes principally by acetylation of nucleosomal histone H4 and H2A. The NuA4 complex is also involved in DNA repair.</text>
</comment>
<dbReference type="GO" id="GO:0035267">
    <property type="term" value="C:NuA4 histone acetyltransferase complex"/>
    <property type="evidence" value="ECO:0007669"/>
    <property type="project" value="TreeGrafter"/>
</dbReference>
<evidence type="ECO:0000256" key="10">
    <source>
        <dbReference type="SAM" id="MobiDB-lite"/>
    </source>
</evidence>
<feature type="compositionally biased region" description="Acidic residues" evidence="10">
    <location>
        <begin position="283"/>
        <end position="295"/>
    </location>
</feature>
<feature type="region of interest" description="Disordered" evidence="10">
    <location>
        <begin position="1353"/>
        <end position="1390"/>
    </location>
</feature>
<keyword evidence="5" id="KW-0234">DNA repair</keyword>
<feature type="compositionally biased region" description="Polar residues" evidence="10">
    <location>
        <begin position="541"/>
        <end position="551"/>
    </location>
</feature>
<feature type="region of interest" description="Disordered" evidence="10">
    <location>
        <begin position="1024"/>
        <end position="1059"/>
    </location>
</feature>
<proteinExistence type="inferred from homology"/>
<feature type="compositionally biased region" description="Polar residues" evidence="10">
    <location>
        <begin position="262"/>
        <end position="275"/>
    </location>
</feature>
<dbReference type="STRING" id="675120.M2Y261"/>
<evidence type="ECO:0000259" key="12">
    <source>
        <dbReference type="PROSITE" id="PS51204"/>
    </source>
</evidence>
<feature type="compositionally biased region" description="Basic and acidic residues" evidence="10">
    <location>
        <begin position="390"/>
        <end position="404"/>
    </location>
</feature>
<dbReference type="PANTHER" id="PTHR46459">
    <property type="entry name" value="E1A-BINDING PROTEIN P400-RELATED"/>
    <property type="match status" value="1"/>
</dbReference>
<dbReference type="Proteomes" id="UP000016933">
    <property type="component" value="Unassembled WGS sequence"/>
</dbReference>
<dbReference type="Gene3D" id="1.10.10.60">
    <property type="entry name" value="Homeodomain-like"/>
    <property type="match status" value="1"/>
</dbReference>
<evidence type="ECO:0000313" key="13">
    <source>
        <dbReference type="EMBL" id="EME39389.1"/>
    </source>
</evidence>
<name>M2Y261_DOTSN</name>
<keyword evidence="14" id="KW-1185">Reference proteome</keyword>
<dbReference type="GO" id="GO:0005634">
    <property type="term" value="C:nucleus"/>
    <property type="evidence" value="ECO:0007669"/>
    <property type="project" value="UniProtKB-SubCell"/>
</dbReference>
<dbReference type="SMART" id="SM00717">
    <property type="entry name" value="SANT"/>
    <property type="match status" value="1"/>
</dbReference>
<dbReference type="HOGENOM" id="CLU_001331_1_0_1"/>
<evidence type="ECO:0000256" key="7">
    <source>
        <dbReference type="ARBA" id="ARBA00025178"/>
    </source>
</evidence>
<feature type="compositionally biased region" description="Polar residues" evidence="10">
    <location>
        <begin position="1353"/>
        <end position="1366"/>
    </location>
</feature>